<evidence type="ECO:0000256" key="2">
    <source>
        <dbReference type="ARBA" id="ARBA00022679"/>
    </source>
</evidence>
<dbReference type="InterPro" id="IPR020616">
    <property type="entry name" value="Thiolase_N"/>
</dbReference>
<dbReference type="InterPro" id="IPR020613">
    <property type="entry name" value="Thiolase_CS"/>
</dbReference>
<dbReference type="PROSITE" id="PS00737">
    <property type="entry name" value="THIOLASE_2"/>
    <property type="match status" value="1"/>
</dbReference>
<keyword evidence="2 4" id="KW-0808">Transferase</keyword>
<dbReference type="Gene3D" id="3.40.47.10">
    <property type="match status" value="1"/>
</dbReference>
<proteinExistence type="inferred from homology"/>
<feature type="domain" description="Thiolase N-terminal" evidence="5">
    <location>
        <begin position="7"/>
        <end position="249"/>
    </location>
</feature>
<feature type="domain" description="Thiolase C-terminal" evidence="6">
    <location>
        <begin position="256"/>
        <end position="376"/>
    </location>
</feature>
<accession>A0A9D7XKR1</accession>
<reference evidence="7" key="1">
    <citation type="submission" date="2020-10" db="EMBL/GenBank/DDBJ databases">
        <title>Connecting structure to function with the recovery of over 1000 high-quality activated sludge metagenome-assembled genomes encoding full-length rRNA genes using long-read sequencing.</title>
        <authorList>
            <person name="Singleton C.M."/>
            <person name="Petriglieri F."/>
            <person name="Kristensen J.M."/>
            <person name="Kirkegaard R.H."/>
            <person name="Michaelsen T.Y."/>
            <person name="Andersen M.H."/>
            <person name="Karst S.M."/>
            <person name="Dueholm M.S."/>
            <person name="Nielsen P.H."/>
            <person name="Albertsen M."/>
        </authorList>
    </citation>
    <scope>NUCLEOTIDE SEQUENCE</scope>
    <source>
        <strain evidence="7">Skiv_18-Q3-R9-52_MAXAC.067</strain>
    </source>
</reference>
<gene>
    <name evidence="7" type="ORF">IPP58_04790</name>
</gene>
<dbReference type="Pfam" id="PF00108">
    <property type="entry name" value="Thiolase_N"/>
    <property type="match status" value="1"/>
</dbReference>
<name>A0A9D7XKR1_9BACT</name>
<evidence type="ECO:0000256" key="1">
    <source>
        <dbReference type="ARBA" id="ARBA00010982"/>
    </source>
</evidence>
<protein>
    <submittedName>
        <fullName evidence="7">Thiolase family protein</fullName>
    </submittedName>
</protein>
<evidence type="ECO:0000259" key="5">
    <source>
        <dbReference type="Pfam" id="PF00108"/>
    </source>
</evidence>
<dbReference type="AlphaFoldDB" id="A0A9D7XKR1"/>
<sequence length="379" mass="39549">MKRPEDVVCLAARRLPQGRYGGSLAGLGAVNLGLTVVEALAEDRALPRPGALIWGMARNHTQGMNPARTLVLKAGLPLDTPAFTINMACGSSLQAAILATQQLRGGGLPVLVGGSEAMSDTPHLIPGLRWGFRMGHRQLPDVMHQDGLRCPVTGLLMGETIEQLAAKRGITRSEADAWAAESHRRASLGDFRDEILVHPSLDHDEAIRPGVSSEQLAQLPPVFDPAGQVTAGNASAIADGAAALILARRDQAQDATPLARILGMSEVGVEPLDMGEAPVPAVQRLLAAQGMTVADIDLWELNEAFSAQLLVCQRQLGIPTDRLNVVGGGVALGHPIGATGARIVCTLIHQLRRRGGGLGVATLGIGGGLGLALLIETEA</sequence>
<dbReference type="InterPro" id="IPR020617">
    <property type="entry name" value="Thiolase_C"/>
</dbReference>
<dbReference type="NCBIfam" id="TIGR01930">
    <property type="entry name" value="AcCoA-C-Actrans"/>
    <property type="match status" value="1"/>
</dbReference>
<dbReference type="InterPro" id="IPR002155">
    <property type="entry name" value="Thiolase"/>
</dbReference>
<evidence type="ECO:0000259" key="6">
    <source>
        <dbReference type="Pfam" id="PF02803"/>
    </source>
</evidence>
<dbReference type="SUPFAM" id="SSF53901">
    <property type="entry name" value="Thiolase-like"/>
    <property type="match status" value="2"/>
</dbReference>
<dbReference type="GO" id="GO:0003988">
    <property type="term" value="F:acetyl-CoA C-acyltransferase activity"/>
    <property type="evidence" value="ECO:0007669"/>
    <property type="project" value="UniProtKB-ARBA"/>
</dbReference>
<dbReference type="PANTHER" id="PTHR18919">
    <property type="entry name" value="ACETYL-COA C-ACYLTRANSFERASE"/>
    <property type="match status" value="1"/>
</dbReference>
<comment type="caution">
    <text evidence="7">The sequence shown here is derived from an EMBL/GenBank/DDBJ whole genome shotgun (WGS) entry which is preliminary data.</text>
</comment>
<evidence type="ECO:0000313" key="7">
    <source>
        <dbReference type="EMBL" id="MBK9795800.1"/>
    </source>
</evidence>
<evidence type="ECO:0000313" key="8">
    <source>
        <dbReference type="Proteomes" id="UP000886657"/>
    </source>
</evidence>
<dbReference type="CDD" id="cd00751">
    <property type="entry name" value="thiolase"/>
    <property type="match status" value="1"/>
</dbReference>
<evidence type="ECO:0000256" key="3">
    <source>
        <dbReference type="ARBA" id="ARBA00023315"/>
    </source>
</evidence>
<dbReference type="Proteomes" id="UP000886657">
    <property type="component" value="Unassembled WGS sequence"/>
</dbReference>
<organism evidence="7 8">
    <name type="scientific">Candidatus Geothrix skivensis</name>
    <dbReference type="NCBI Taxonomy" id="2954439"/>
    <lineage>
        <taxon>Bacteria</taxon>
        <taxon>Pseudomonadati</taxon>
        <taxon>Acidobacteriota</taxon>
        <taxon>Holophagae</taxon>
        <taxon>Holophagales</taxon>
        <taxon>Holophagaceae</taxon>
        <taxon>Geothrix</taxon>
    </lineage>
</organism>
<dbReference type="Pfam" id="PF02803">
    <property type="entry name" value="Thiolase_C"/>
    <property type="match status" value="1"/>
</dbReference>
<dbReference type="PIRSF" id="PIRSF000429">
    <property type="entry name" value="Ac-CoA_Ac_transf"/>
    <property type="match status" value="1"/>
</dbReference>
<dbReference type="EMBL" id="JADKIO010000005">
    <property type="protein sequence ID" value="MBK9795800.1"/>
    <property type="molecule type" value="Genomic_DNA"/>
</dbReference>
<comment type="similarity">
    <text evidence="1 4">Belongs to the thiolase-like superfamily. Thiolase family.</text>
</comment>
<keyword evidence="3 4" id="KW-0012">Acyltransferase</keyword>
<evidence type="ECO:0000256" key="4">
    <source>
        <dbReference type="RuleBase" id="RU003557"/>
    </source>
</evidence>
<dbReference type="PANTHER" id="PTHR18919:SF107">
    <property type="entry name" value="ACETYL-COA ACETYLTRANSFERASE, CYTOSOLIC"/>
    <property type="match status" value="1"/>
</dbReference>
<dbReference type="InterPro" id="IPR016039">
    <property type="entry name" value="Thiolase-like"/>
</dbReference>